<keyword evidence="2" id="KW-1185">Reference proteome</keyword>
<dbReference type="OrthoDB" id="10638717at2759"/>
<organism evidence="1 2">
    <name type="scientific">Westerdykella ornata</name>
    <dbReference type="NCBI Taxonomy" id="318751"/>
    <lineage>
        <taxon>Eukaryota</taxon>
        <taxon>Fungi</taxon>
        <taxon>Dikarya</taxon>
        <taxon>Ascomycota</taxon>
        <taxon>Pezizomycotina</taxon>
        <taxon>Dothideomycetes</taxon>
        <taxon>Pleosporomycetidae</taxon>
        <taxon>Pleosporales</taxon>
        <taxon>Sporormiaceae</taxon>
        <taxon>Westerdykella</taxon>
    </lineage>
</organism>
<reference evidence="1" key="1">
    <citation type="journal article" date="2020" name="Stud. Mycol.">
        <title>101 Dothideomycetes genomes: a test case for predicting lifestyles and emergence of pathogens.</title>
        <authorList>
            <person name="Haridas S."/>
            <person name="Albert R."/>
            <person name="Binder M."/>
            <person name="Bloem J."/>
            <person name="Labutti K."/>
            <person name="Salamov A."/>
            <person name="Andreopoulos B."/>
            <person name="Baker S."/>
            <person name="Barry K."/>
            <person name="Bills G."/>
            <person name="Bluhm B."/>
            <person name="Cannon C."/>
            <person name="Castanera R."/>
            <person name="Culley D."/>
            <person name="Daum C."/>
            <person name="Ezra D."/>
            <person name="Gonzalez J."/>
            <person name="Henrissat B."/>
            <person name="Kuo A."/>
            <person name="Liang C."/>
            <person name="Lipzen A."/>
            <person name="Lutzoni F."/>
            <person name="Magnuson J."/>
            <person name="Mondo S."/>
            <person name="Nolan M."/>
            <person name="Ohm R."/>
            <person name="Pangilinan J."/>
            <person name="Park H.-J."/>
            <person name="Ramirez L."/>
            <person name="Alfaro M."/>
            <person name="Sun H."/>
            <person name="Tritt A."/>
            <person name="Yoshinaga Y."/>
            <person name="Zwiers L.-H."/>
            <person name="Turgeon B."/>
            <person name="Goodwin S."/>
            <person name="Spatafora J."/>
            <person name="Crous P."/>
            <person name="Grigoriev I."/>
        </authorList>
    </citation>
    <scope>NUCLEOTIDE SEQUENCE</scope>
    <source>
        <strain evidence="1">CBS 379.55</strain>
    </source>
</reference>
<sequence length="353" mass="39930">MEVDHASVRPPRSSLLELPIELVQRIVTFLPPSSAASFTLSCPGSLNVLGNDSWCALMHDASECAELLSILNCTCLENLEPTNSTHEPGPTEHPEPVVCTPLYSRFGYVVEWLHVVVRYVLDRHADREIGDILLDEYTDVIYRNLRFRDPDSNTETEKCVLVAIAPRIVAGYLLLRCTYTVLFPPEDGNVHFSSLLNSDLDICKHVSATRRREPWYDMGFVDRLILRRDYRKHYGSSAYESDLESDIDIEDLDDPPPRTNISLHQCSFCCTEYEARIERGEDEASTSIIVTSWHNLGEITLLSGCGFSPLWKTFLGVGKPHDVRVLSYPLGSVRNVFEVWDGSQLGDVRRKPN</sequence>
<dbReference type="RefSeq" id="XP_033656764.1">
    <property type="nucleotide sequence ID" value="XM_033797653.1"/>
</dbReference>
<dbReference type="Proteomes" id="UP000800097">
    <property type="component" value="Unassembled WGS sequence"/>
</dbReference>
<proteinExistence type="predicted"/>
<evidence type="ECO:0000313" key="1">
    <source>
        <dbReference type="EMBL" id="KAF2279225.1"/>
    </source>
</evidence>
<dbReference type="EMBL" id="ML986486">
    <property type="protein sequence ID" value="KAF2279225.1"/>
    <property type="molecule type" value="Genomic_DNA"/>
</dbReference>
<gene>
    <name evidence="1" type="ORF">EI97DRAFT_430320</name>
</gene>
<dbReference type="AlphaFoldDB" id="A0A6A6JSI6"/>
<name>A0A6A6JSI6_WESOR</name>
<protein>
    <recommendedName>
        <fullName evidence="3">F-box domain-containing protein</fullName>
    </recommendedName>
</protein>
<dbReference type="GeneID" id="54550828"/>
<accession>A0A6A6JSI6</accession>
<evidence type="ECO:0008006" key="3">
    <source>
        <dbReference type="Google" id="ProtNLM"/>
    </source>
</evidence>
<evidence type="ECO:0000313" key="2">
    <source>
        <dbReference type="Proteomes" id="UP000800097"/>
    </source>
</evidence>